<protein>
    <submittedName>
        <fullName evidence="1">Uncharacterized protein</fullName>
    </submittedName>
</protein>
<dbReference type="STRING" id="1618566.UR35_C0002G0010"/>
<reference evidence="1 2" key="1">
    <citation type="journal article" date="2015" name="Nature">
        <title>rRNA introns, odd ribosomes, and small enigmatic genomes across a large radiation of phyla.</title>
        <authorList>
            <person name="Brown C.T."/>
            <person name="Hug L.A."/>
            <person name="Thomas B.C."/>
            <person name="Sharon I."/>
            <person name="Castelle C.J."/>
            <person name="Singh A."/>
            <person name="Wilkins M.J."/>
            <person name="Williams K.H."/>
            <person name="Banfield J.F."/>
        </authorList>
    </citation>
    <scope>NUCLEOTIDE SEQUENCE [LARGE SCALE GENOMIC DNA]</scope>
</reference>
<gene>
    <name evidence="1" type="ORF">UR35_C0002G0010</name>
</gene>
<dbReference type="Proteomes" id="UP000034778">
    <property type="component" value="Unassembled WGS sequence"/>
</dbReference>
<proteinExistence type="predicted"/>
<organism evidence="1 2">
    <name type="scientific">Candidatus Woesebacteria bacterium GW2011_GWB1_33_22</name>
    <dbReference type="NCBI Taxonomy" id="1618566"/>
    <lineage>
        <taxon>Bacteria</taxon>
        <taxon>Candidatus Woeseibacteriota</taxon>
    </lineage>
</organism>
<dbReference type="EMBL" id="LBOW01000002">
    <property type="protein sequence ID" value="KKP45177.1"/>
    <property type="molecule type" value="Genomic_DNA"/>
</dbReference>
<name>A0A0G0CP75_9BACT</name>
<evidence type="ECO:0000313" key="2">
    <source>
        <dbReference type="Proteomes" id="UP000034778"/>
    </source>
</evidence>
<sequence>MYQPLAYKVMEKFLKVGFKLKEDIIKKQFNCTATGFWVKKSKDLNFLLIMHEHLFVFQK</sequence>
<evidence type="ECO:0000313" key="1">
    <source>
        <dbReference type="EMBL" id="KKP45177.1"/>
    </source>
</evidence>
<accession>A0A0G0CP75</accession>
<dbReference type="AlphaFoldDB" id="A0A0G0CP75"/>
<comment type="caution">
    <text evidence="1">The sequence shown here is derived from an EMBL/GenBank/DDBJ whole genome shotgun (WGS) entry which is preliminary data.</text>
</comment>